<keyword evidence="6" id="KW-1015">Disulfide bond</keyword>
<feature type="transmembrane region" description="Helical" evidence="7">
    <location>
        <begin position="54"/>
        <end position="78"/>
    </location>
</feature>
<accession>A0AAJ6QPI3</accession>
<keyword evidence="3 7" id="KW-0812">Transmembrane</keyword>
<dbReference type="PANTHER" id="PTHR19282">
    <property type="entry name" value="TETRASPANIN"/>
    <property type="match status" value="1"/>
</dbReference>
<evidence type="ECO:0000256" key="1">
    <source>
        <dbReference type="ARBA" id="ARBA00004141"/>
    </source>
</evidence>
<evidence type="ECO:0000256" key="6">
    <source>
        <dbReference type="PIRSR" id="PIRSR002419-1"/>
    </source>
</evidence>
<dbReference type="InterPro" id="IPR018499">
    <property type="entry name" value="Tetraspanin/Peripherin"/>
</dbReference>
<feature type="disulfide bond" evidence="6">
    <location>
        <begin position="149"/>
        <end position="168"/>
    </location>
</feature>
<dbReference type="Pfam" id="PF00335">
    <property type="entry name" value="Tetraspanin"/>
    <property type="match status" value="1"/>
</dbReference>
<keyword evidence="8" id="KW-1185">Reference proteome</keyword>
<comment type="similarity">
    <text evidence="2 7">Belongs to the tetraspanin (TM4SF) family.</text>
</comment>
<feature type="transmembrane region" description="Helical" evidence="7">
    <location>
        <begin position="12"/>
        <end position="33"/>
    </location>
</feature>
<reference evidence="9" key="1">
    <citation type="submission" date="2025-08" db="UniProtKB">
        <authorList>
            <consortium name="RefSeq"/>
        </authorList>
    </citation>
    <scope>IDENTIFICATION</scope>
</reference>
<dbReference type="GeneID" id="100898452"/>
<dbReference type="AlphaFoldDB" id="A0AAJ6QPI3"/>
<dbReference type="CDD" id="cd03127">
    <property type="entry name" value="tetraspanin_LEL"/>
    <property type="match status" value="1"/>
</dbReference>
<keyword evidence="5 7" id="KW-0472">Membrane</keyword>
<evidence type="ECO:0000256" key="3">
    <source>
        <dbReference type="ARBA" id="ARBA00022692"/>
    </source>
</evidence>
<dbReference type="InterPro" id="IPR008952">
    <property type="entry name" value="Tetraspanin_EC2_sf"/>
</dbReference>
<evidence type="ECO:0000256" key="2">
    <source>
        <dbReference type="ARBA" id="ARBA00006840"/>
    </source>
</evidence>
<protein>
    <recommendedName>
        <fullName evidence="7">Tetraspanin</fullName>
    </recommendedName>
</protein>
<name>A0AAJ6QPI3_9ACAR</name>
<dbReference type="RefSeq" id="XP_003739620.1">
    <property type="nucleotide sequence ID" value="XM_003739572.1"/>
</dbReference>
<evidence type="ECO:0000256" key="4">
    <source>
        <dbReference type="ARBA" id="ARBA00022989"/>
    </source>
</evidence>
<feature type="transmembrane region" description="Helical" evidence="7">
    <location>
        <begin position="84"/>
        <end position="106"/>
    </location>
</feature>
<evidence type="ECO:0000256" key="5">
    <source>
        <dbReference type="ARBA" id="ARBA00023136"/>
    </source>
</evidence>
<dbReference type="SUPFAM" id="SSF48652">
    <property type="entry name" value="Tetraspanin"/>
    <property type="match status" value="1"/>
</dbReference>
<keyword evidence="4 7" id="KW-1133">Transmembrane helix</keyword>
<comment type="subcellular location">
    <subcellularLocation>
        <location evidence="1 7">Membrane</location>
        <topology evidence="1 7">Multi-pass membrane protein</topology>
    </subcellularLocation>
</comment>
<gene>
    <name evidence="9" type="primary">LOC100898452</name>
</gene>
<organism evidence="8 9">
    <name type="scientific">Galendromus occidentalis</name>
    <name type="common">western predatory mite</name>
    <dbReference type="NCBI Taxonomy" id="34638"/>
    <lineage>
        <taxon>Eukaryota</taxon>
        <taxon>Metazoa</taxon>
        <taxon>Ecdysozoa</taxon>
        <taxon>Arthropoda</taxon>
        <taxon>Chelicerata</taxon>
        <taxon>Arachnida</taxon>
        <taxon>Acari</taxon>
        <taxon>Parasitiformes</taxon>
        <taxon>Mesostigmata</taxon>
        <taxon>Gamasina</taxon>
        <taxon>Phytoseioidea</taxon>
        <taxon>Phytoseiidae</taxon>
        <taxon>Typhlodrominae</taxon>
        <taxon>Galendromus</taxon>
    </lineage>
</organism>
<proteinExistence type="inferred from homology"/>
<dbReference type="PIRSF" id="PIRSF002419">
    <property type="entry name" value="Tetraspanin"/>
    <property type="match status" value="1"/>
</dbReference>
<feature type="transmembrane region" description="Helical" evidence="7">
    <location>
        <begin position="194"/>
        <end position="219"/>
    </location>
</feature>
<dbReference type="Proteomes" id="UP000694867">
    <property type="component" value="Unplaced"/>
</dbReference>
<dbReference type="KEGG" id="goe:100898452"/>
<dbReference type="PRINTS" id="PR00259">
    <property type="entry name" value="TMFOUR"/>
</dbReference>
<evidence type="ECO:0000313" key="9">
    <source>
        <dbReference type="RefSeq" id="XP_003739620.1"/>
    </source>
</evidence>
<sequence length="229" mass="26197">MELGTFILKQVNFVISLIIWLLGLTLLFLSIWIRSDPNFWEFQEHLNLGNYYAACYVAMVVGALLLVVGFMGCVGTFVDSPCILWTYMIFTVFFIVLEITIAILVWQIPSGEALQKYMENEINRNLVSIYNNEFSRRFMDLLQIHMECCGAVDKTDYKRNHLTIPQSCSNYRTNNIYIYGCSENMRVHLQRIGAGLGGLSLSLVLVQSIALCVNFLLLVNLKSLYAQVF</sequence>
<dbReference type="PANTHER" id="PTHR19282:SF551">
    <property type="entry name" value="RE08073P-RELATED"/>
    <property type="match status" value="1"/>
</dbReference>
<dbReference type="GO" id="GO:0005886">
    <property type="term" value="C:plasma membrane"/>
    <property type="evidence" value="ECO:0007669"/>
    <property type="project" value="TreeGrafter"/>
</dbReference>
<evidence type="ECO:0000313" key="8">
    <source>
        <dbReference type="Proteomes" id="UP000694867"/>
    </source>
</evidence>
<dbReference type="Gene3D" id="1.10.1450.10">
    <property type="entry name" value="Tetraspanin"/>
    <property type="match status" value="1"/>
</dbReference>
<dbReference type="InterPro" id="IPR000301">
    <property type="entry name" value="Tetraspanin_animals"/>
</dbReference>
<evidence type="ECO:0000256" key="7">
    <source>
        <dbReference type="RuleBase" id="RU361218"/>
    </source>
</evidence>
<feature type="disulfide bond" evidence="6">
    <location>
        <begin position="148"/>
        <end position="181"/>
    </location>
</feature>